<dbReference type="RefSeq" id="WP_089087715.1">
    <property type="nucleotide sequence ID" value="NZ_BCMH01000001.1"/>
</dbReference>
<comment type="catalytic activity">
    <reaction evidence="10 11">
        <text>RNA(n) + a ribonucleoside 5'-triphosphate = RNA(n+1) + diphosphate</text>
        <dbReference type="Rhea" id="RHEA:21248"/>
        <dbReference type="Rhea" id="RHEA-COMP:14527"/>
        <dbReference type="Rhea" id="RHEA-COMP:17342"/>
        <dbReference type="ChEBI" id="CHEBI:33019"/>
        <dbReference type="ChEBI" id="CHEBI:61557"/>
        <dbReference type="ChEBI" id="CHEBI:140395"/>
        <dbReference type="EC" id="2.7.7.6"/>
    </reaction>
</comment>
<evidence type="ECO:0000256" key="11">
    <source>
        <dbReference type="HAMAP-Rule" id="MF_00366"/>
    </source>
</evidence>
<dbReference type="GO" id="GO:0003899">
    <property type="term" value="F:DNA-directed RNA polymerase activity"/>
    <property type="evidence" value="ECO:0007669"/>
    <property type="project" value="UniProtKB-UniRule"/>
</dbReference>
<dbReference type="SMART" id="SM01409">
    <property type="entry name" value="RNA_pol_Rpb6"/>
    <property type="match status" value="1"/>
</dbReference>
<evidence type="ECO:0000256" key="3">
    <source>
        <dbReference type="ARBA" id="ARBA00013725"/>
    </source>
</evidence>
<evidence type="ECO:0000256" key="10">
    <source>
        <dbReference type="ARBA" id="ARBA00048552"/>
    </source>
</evidence>
<dbReference type="HAMAP" id="MF_00366">
    <property type="entry name" value="RNApol_bact_RpoZ"/>
    <property type="match status" value="1"/>
</dbReference>
<keyword evidence="15" id="KW-1185">Reference proteome</keyword>
<dbReference type="SUPFAM" id="SSF63562">
    <property type="entry name" value="RPB6/omega subunit-like"/>
    <property type="match status" value="1"/>
</dbReference>
<evidence type="ECO:0000256" key="5">
    <source>
        <dbReference type="ARBA" id="ARBA00022679"/>
    </source>
</evidence>
<keyword evidence="6 11" id="KW-0548">Nucleotidyltransferase</keyword>
<sequence length="71" mass="7830">MLLYPSVDKLLERVNSRYSLIMLASKRAHELEAGAKPLLDSYESPKTIGRALEEIAAGKVIIDPDETDSIS</sequence>
<dbReference type="EC" id="2.7.7.6" evidence="2 11"/>
<dbReference type="OrthoDB" id="9815459at2"/>
<dbReference type="Pfam" id="PF01192">
    <property type="entry name" value="RNA_pol_Rpb6"/>
    <property type="match status" value="1"/>
</dbReference>
<dbReference type="AlphaFoldDB" id="A0A1Z5IUE5"/>
<dbReference type="GO" id="GO:0003677">
    <property type="term" value="F:DNA binding"/>
    <property type="evidence" value="ECO:0007669"/>
    <property type="project" value="UniProtKB-UniRule"/>
</dbReference>
<keyword evidence="4 11" id="KW-0240">DNA-directed RNA polymerase</keyword>
<protein>
    <recommendedName>
        <fullName evidence="3 11">DNA-directed RNA polymerase subunit omega</fullName>
        <shortName evidence="11">RNAP omega subunit</shortName>
        <ecNumber evidence="2 11">2.7.7.6</ecNumber>
    </recommendedName>
    <alternativeName>
        <fullName evidence="11">RNA polymerase omega subunit</fullName>
    </alternativeName>
    <alternativeName>
        <fullName evidence="9 11">Transcriptase subunit omega</fullName>
    </alternativeName>
</protein>
<organism evidence="13 14">
    <name type="scientific">Secundilactobacillus pentosiphilus</name>
    <dbReference type="NCBI Taxonomy" id="1714682"/>
    <lineage>
        <taxon>Bacteria</taxon>
        <taxon>Bacillati</taxon>
        <taxon>Bacillota</taxon>
        <taxon>Bacilli</taxon>
        <taxon>Lactobacillales</taxon>
        <taxon>Lactobacillaceae</taxon>
        <taxon>Secundilactobacillus</taxon>
    </lineage>
</organism>
<evidence type="ECO:0000256" key="8">
    <source>
        <dbReference type="ARBA" id="ARBA00024694"/>
    </source>
</evidence>
<comment type="subunit">
    <text evidence="11">The RNAP catalytic core consists of 2 alpha, 1 beta, 1 beta' and 1 omega subunit. When a sigma factor is associated with the core the holoenzyme is formed, which can initiate transcription.</text>
</comment>
<accession>A0A1Z5IUE5</accession>
<comment type="caution">
    <text evidence="13">The sequence shown here is derived from an EMBL/GenBank/DDBJ whole genome shotgun (WGS) entry which is preliminary data.</text>
</comment>
<evidence type="ECO:0000256" key="7">
    <source>
        <dbReference type="ARBA" id="ARBA00023163"/>
    </source>
</evidence>
<reference evidence="14 15" key="1">
    <citation type="submission" date="2015-11" db="EMBL/GenBank/DDBJ databases">
        <title>Draft genome sequences of new species of the genus Lactobacillus isolated from orchardgrass silage.</title>
        <authorList>
            <person name="Tohno M."/>
            <person name="Tanizawa Y."/>
            <person name="Arita M."/>
        </authorList>
    </citation>
    <scope>NUCLEOTIDE SEQUENCE [LARGE SCALE GENOMIC DNA]</scope>
    <source>
        <strain evidence="12 15">IWT140</strain>
        <strain evidence="13 14">IWT25</strain>
    </source>
</reference>
<dbReference type="GO" id="GO:0006351">
    <property type="term" value="P:DNA-templated transcription"/>
    <property type="evidence" value="ECO:0007669"/>
    <property type="project" value="UniProtKB-UniRule"/>
</dbReference>
<accession>A0A1Z5IM27</accession>
<dbReference type="InterPro" id="IPR006110">
    <property type="entry name" value="Pol_omega/Rpo6/RPB6"/>
</dbReference>
<comment type="similarity">
    <text evidence="1 11">Belongs to the RNA polymerase subunit omega family.</text>
</comment>
<evidence type="ECO:0000256" key="2">
    <source>
        <dbReference type="ARBA" id="ARBA00012418"/>
    </source>
</evidence>
<keyword evidence="5 11" id="KW-0808">Transferase</keyword>
<evidence type="ECO:0000256" key="4">
    <source>
        <dbReference type="ARBA" id="ARBA00022478"/>
    </source>
</evidence>
<dbReference type="EMBL" id="BCMH01000001">
    <property type="protein sequence ID" value="GAX02746.1"/>
    <property type="molecule type" value="Genomic_DNA"/>
</dbReference>
<evidence type="ECO:0000313" key="13">
    <source>
        <dbReference type="EMBL" id="GAX05384.1"/>
    </source>
</evidence>
<name>A0A1Z5IUE5_9LACO</name>
<dbReference type="InterPro" id="IPR003716">
    <property type="entry name" value="DNA-dir_RNA_pol_omega"/>
</dbReference>
<dbReference type="InterPro" id="IPR036161">
    <property type="entry name" value="RPB6/omega-like_sf"/>
</dbReference>
<evidence type="ECO:0000256" key="9">
    <source>
        <dbReference type="ARBA" id="ARBA00029924"/>
    </source>
</evidence>
<evidence type="ECO:0000313" key="12">
    <source>
        <dbReference type="EMBL" id="GAX02746.1"/>
    </source>
</evidence>
<evidence type="ECO:0000256" key="1">
    <source>
        <dbReference type="ARBA" id="ARBA00006711"/>
    </source>
</evidence>
<evidence type="ECO:0000256" key="6">
    <source>
        <dbReference type="ARBA" id="ARBA00022695"/>
    </source>
</evidence>
<dbReference type="Proteomes" id="UP000198414">
    <property type="component" value="Unassembled WGS sequence"/>
</dbReference>
<dbReference type="PANTHER" id="PTHR34476:SF1">
    <property type="entry name" value="DNA-DIRECTED RNA POLYMERASE SUBUNIT OMEGA"/>
    <property type="match status" value="1"/>
</dbReference>
<evidence type="ECO:0000313" key="14">
    <source>
        <dbReference type="Proteomes" id="UP000198414"/>
    </source>
</evidence>
<dbReference type="PANTHER" id="PTHR34476">
    <property type="entry name" value="DNA-DIRECTED RNA POLYMERASE SUBUNIT OMEGA"/>
    <property type="match status" value="1"/>
</dbReference>
<dbReference type="Gene3D" id="3.90.940.10">
    <property type="match status" value="1"/>
</dbReference>
<dbReference type="EMBL" id="BCMI01000005">
    <property type="protein sequence ID" value="GAX05384.1"/>
    <property type="molecule type" value="Genomic_DNA"/>
</dbReference>
<comment type="function">
    <text evidence="8 11">Promotes RNA polymerase assembly. Latches the N- and C-terminal regions of the beta' subunit thereby facilitating its interaction with the beta and alpha subunits.</text>
</comment>
<gene>
    <name evidence="11 13" type="primary">rpoZ</name>
    <name evidence="12" type="ORF">IWT140_00344</name>
    <name evidence="13" type="ORF">IWT25_00688</name>
</gene>
<dbReference type="Proteomes" id="UP000198430">
    <property type="component" value="Unassembled WGS sequence"/>
</dbReference>
<evidence type="ECO:0000313" key="15">
    <source>
        <dbReference type="Proteomes" id="UP000198430"/>
    </source>
</evidence>
<keyword evidence="7 11" id="KW-0804">Transcription</keyword>
<dbReference type="NCBIfam" id="TIGR00690">
    <property type="entry name" value="rpoZ"/>
    <property type="match status" value="1"/>
</dbReference>
<proteinExistence type="inferred from homology"/>
<dbReference type="GO" id="GO:0000428">
    <property type="term" value="C:DNA-directed RNA polymerase complex"/>
    <property type="evidence" value="ECO:0007669"/>
    <property type="project" value="UniProtKB-KW"/>
</dbReference>